<dbReference type="EC" id="5.4.99.-" evidence="3"/>
<evidence type="ECO:0000256" key="3">
    <source>
        <dbReference type="RuleBase" id="RU003887"/>
    </source>
</evidence>
<dbReference type="GO" id="GO:0003723">
    <property type="term" value="F:RNA binding"/>
    <property type="evidence" value="ECO:0007669"/>
    <property type="project" value="InterPro"/>
</dbReference>
<dbReference type="GO" id="GO:0006364">
    <property type="term" value="P:rRNA processing"/>
    <property type="evidence" value="ECO:0007669"/>
    <property type="project" value="UniProtKB-ARBA"/>
</dbReference>
<keyword evidence="2 3" id="KW-0413">Isomerase</keyword>
<proteinExistence type="inferred from homology"/>
<comment type="similarity">
    <text evidence="1 3">Belongs to the pseudouridine synthase RsuA family.</text>
</comment>
<evidence type="ECO:0000256" key="2">
    <source>
        <dbReference type="ARBA" id="ARBA00023235"/>
    </source>
</evidence>
<dbReference type="GO" id="GO:0009982">
    <property type="term" value="F:pseudouridine synthase activity"/>
    <property type="evidence" value="ECO:0007669"/>
    <property type="project" value="InterPro"/>
</dbReference>
<evidence type="ECO:0000313" key="6">
    <source>
        <dbReference type="Proteomes" id="UP000236655"/>
    </source>
</evidence>
<dbReference type="GO" id="GO:0001522">
    <property type="term" value="P:pseudouridine synthesis"/>
    <property type="evidence" value="ECO:0007669"/>
    <property type="project" value="InterPro"/>
</dbReference>
<organism evidence="5 6">
    <name type="scientific">Aquella oligotrophica</name>
    <dbReference type="NCBI Taxonomy" id="2067065"/>
    <lineage>
        <taxon>Bacteria</taxon>
        <taxon>Pseudomonadati</taxon>
        <taxon>Pseudomonadota</taxon>
        <taxon>Betaproteobacteria</taxon>
        <taxon>Neisseriales</taxon>
        <taxon>Neisseriaceae</taxon>
        <taxon>Aquella</taxon>
    </lineage>
</organism>
<dbReference type="SUPFAM" id="SSF55120">
    <property type="entry name" value="Pseudouridine synthase"/>
    <property type="match status" value="1"/>
</dbReference>
<dbReference type="InterPro" id="IPR020103">
    <property type="entry name" value="PsdUridine_synth_cat_dom_sf"/>
</dbReference>
<dbReference type="Pfam" id="PF00849">
    <property type="entry name" value="PseudoU_synth_2"/>
    <property type="match status" value="1"/>
</dbReference>
<gene>
    <name evidence="5" type="ORF">CUN60_05380</name>
</gene>
<feature type="domain" description="Pseudouridine synthase RsuA/RluA-like" evidence="4">
    <location>
        <begin position="4"/>
        <end position="148"/>
    </location>
</feature>
<dbReference type="InterPro" id="IPR042092">
    <property type="entry name" value="PsdUridine_s_RsuA/RluB/E/F_cat"/>
</dbReference>
<dbReference type="RefSeq" id="WP_102951049.1">
    <property type="nucleotide sequence ID" value="NZ_CP024847.1"/>
</dbReference>
<evidence type="ECO:0000256" key="1">
    <source>
        <dbReference type="ARBA" id="ARBA00008348"/>
    </source>
</evidence>
<dbReference type="NCBIfam" id="TIGR00093">
    <property type="entry name" value="pseudouridine synthase"/>
    <property type="match status" value="1"/>
</dbReference>
<dbReference type="InterPro" id="IPR018496">
    <property type="entry name" value="PsdUridine_synth_RsuA/RluB_CS"/>
</dbReference>
<keyword evidence="6" id="KW-1185">Reference proteome</keyword>
<protein>
    <recommendedName>
        <fullName evidence="3">Pseudouridine synthase</fullName>
        <ecNumber evidence="3">5.4.99.-</ecNumber>
    </recommendedName>
</protein>
<dbReference type="KEGG" id="nba:CUN60_05380"/>
<dbReference type="AlphaFoldDB" id="A0A2I7N5M7"/>
<dbReference type="Proteomes" id="UP000236655">
    <property type="component" value="Chromosome"/>
</dbReference>
<evidence type="ECO:0000259" key="4">
    <source>
        <dbReference type="Pfam" id="PF00849"/>
    </source>
</evidence>
<dbReference type="InterPro" id="IPR006145">
    <property type="entry name" value="PsdUridine_synth_RsuA/RluA"/>
</dbReference>
<dbReference type="Gene3D" id="3.30.70.580">
    <property type="entry name" value="Pseudouridine synthase I, catalytic domain, N-terminal subdomain"/>
    <property type="match status" value="1"/>
</dbReference>
<dbReference type="OrthoDB" id="9807213at2"/>
<name>A0A2I7N5M7_9NEIS</name>
<dbReference type="InterPro" id="IPR020094">
    <property type="entry name" value="TruA/RsuA/RluB/E/F_N"/>
</dbReference>
<sequence>MTRIIIFNKPYGVISQFSPNPPHQTLKDYIPIPGVYPAGRLDTDSEGLMMLTDNGQLQAKIAEPKHGKTKTYWVQVEGVPTDKQLLALESGVDLGDFITAKALVKVIEESADLWSRNPPIRERKTIPTSWLELSITEGKNRQVRRMTAKVGLPTLRLIRSAIGGIRLDGLLPGNYYELAYPDFIKKFNG</sequence>
<dbReference type="PROSITE" id="PS01149">
    <property type="entry name" value="PSI_RSU"/>
    <property type="match status" value="1"/>
</dbReference>
<dbReference type="EMBL" id="CP024847">
    <property type="protein sequence ID" value="AUR51750.1"/>
    <property type="molecule type" value="Genomic_DNA"/>
</dbReference>
<dbReference type="GO" id="GO:0140098">
    <property type="term" value="F:catalytic activity, acting on RNA"/>
    <property type="evidence" value="ECO:0007669"/>
    <property type="project" value="UniProtKB-ARBA"/>
</dbReference>
<accession>A0A2I7N5M7</accession>
<dbReference type="PANTHER" id="PTHR47683">
    <property type="entry name" value="PSEUDOURIDINE SYNTHASE FAMILY PROTEIN-RELATED"/>
    <property type="match status" value="1"/>
</dbReference>
<dbReference type="PANTHER" id="PTHR47683:SF2">
    <property type="entry name" value="RNA-BINDING S4 DOMAIN-CONTAINING PROTEIN"/>
    <property type="match status" value="1"/>
</dbReference>
<dbReference type="InterPro" id="IPR050343">
    <property type="entry name" value="RsuA_PseudoU_synthase"/>
</dbReference>
<dbReference type="InterPro" id="IPR000748">
    <property type="entry name" value="PsdUridine_synth_RsuA/RluB/E/F"/>
</dbReference>
<evidence type="ECO:0000313" key="5">
    <source>
        <dbReference type="EMBL" id="AUR51750.1"/>
    </source>
</evidence>
<dbReference type="Gene3D" id="3.30.70.1560">
    <property type="entry name" value="Alpha-L RNA-binding motif"/>
    <property type="match status" value="1"/>
</dbReference>
<reference evidence="6" key="1">
    <citation type="submission" date="2017-11" db="EMBL/GenBank/DDBJ databases">
        <authorList>
            <person name="Chan K.G."/>
            <person name="Lee L.S."/>
        </authorList>
    </citation>
    <scope>NUCLEOTIDE SEQUENCE [LARGE SCALE GENOMIC DNA]</scope>
    <source>
        <strain evidence="6">DSM 100970</strain>
    </source>
</reference>